<dbReference type="SUPFAM" id="SSF55120">
    <property type="entry name" value="Pseudouridine synthase"/>
    <property type="match status" value="1"/>
</dbReference>
<comment type="caution">
    <text evidence="5">The sequence shown here is derived from an EMBL/GenBank/DDBJ whole genome shotgun (WGS) entry which is preliminary data.</text>
</comment>
<dbReference type="InterPro" id="IPR002227">
    <property type="entry name" value="Tyrosinase_Cu-bd"/>
</dbReference>
<dbReference type="Proteomes" id="UP001363151">
    <property type="component" value="Unassembled WGS sequence"/>
</dbReference>
<dbReference type="InterPro" id="IPR008922">
    <property type="entry name" value="Di-copper_centre_dom_sf"/>
</dbReference>
<dbReference type="InterPro" id="IPR050188">
    <property type="entry name" value="RluA_PseudoU_synthase"/>
</dbReference>
<protein>
    <submittedName>
        <fullName evidence="5">Pseudouridine synthase</fullName>
    </submittedName>
</protein>
<reference evidence="5 6" key="1">
    <citation type="submission" date="2024-03" db="EMBL/GenBank/DDBJ databases">
        <title>Aureococcus anophagefferens CCMP1851 and Kratosvirus quantuckense: Draft genome of a second virus-susceptible host strain in the model system.</title>
        <authorList>
            <person name="Chase E."/>
            <person name="Truchon A.R."/>
            <person name="Schepens W."/>
            <person name="Wilhelm S.W."/>
        </authorList>
    </citation>
    <scope>NUCLEOTIDE SEQUENCE [LARGE SCALE GENOMIC DNA]</scope>
    <source>
        <strain evidence="5 6">CCMP1851</strain>
    </source>
</reference>
<name>A0ABR1FGZ5_AURAN</name>
<dbReference type="Pfam" id="PF00264">
    <property type="entry name" value="Tyrosinase"/>
    <property type="match status" value="1"/>
</dbReference>
<sequence>MYEAVPGGAAASSASSRGRDEDRATSSPARQYLRVGAAVSALVCGAALVAAAGRDAATTTLAAVKNTQKMQQKQFMKVFTWNGYTDALGAAGTDYPWLAERGYAAVVEPHKEHHFRACALKRTQQGRMGESQCVSDMTLFSWSVDGVQTSSLMGGGVFTHVFTTLGPHAVVAMETKSDEGSDLPDEEGASSQGVAVVCKYVRRELRELSVADREAFLDAAAVLWRVGATEGAHLYGDHYAPIATFVATHARLAGDACCDHMHDGCGFVTQHSALSLSFEASLQAVDASVALPYWDYSIDVERVARDHDGDFGAFVDAASNELWTSTWFGAVGNYKHLGSSKHKIAETPGNASGKAYVVADGRWAYTPTLKAGDGETRNSYGYLRAPWNNNPVQFLTRSSTMCGATHEEYQFDYWQYPTCDVMWALESEKRSLKDFLRVAPYSPHGSIHALIGGTFECGGEFDRLEATLGLNATTANRFRSVVFNGLKDMFRSGYLEMPRDCAPETSFKDCAASCKNLDTYVAENNTAMLEEYLGLVDFWGLLSDRSFDDRVTALSLICGAGLNVLGDQLEASSPNDISFWPIHPTVDRLFQWKVIAGTLSDMDWPETEYYWGTYGSNVDNVTGHAADDFLEYDLPQLGLKAGEYTNADFLNMSSPLYDTMPYVYAHFKWDHCAELGYAIGNKTALQVAAGDEQYVAPPGDSSAVAGVTLARSLHCASALQAAPQQPVQKAVHCASALQAAPQPPVQKSVQDFERVTGLRVLAHSPSVLVIDKPAGLRSTPAFTGGGTRKERWCAAATTLEALPPALRRHAAMLPRTREKFLAFAVRRAKLSDDAAADAWRDMQHAVAAKDEADGVVELDSALRRARLVHGDARPVHRLDASTSGALALALDSDAASVLARQWRDRAVRKTYEAVVRGRVADDFGEIDVALERRDAARAGLSRMVPCADGKPCRTTFAVVDRGADTTTLELEPHTGRLHQLRAHCAAIGHPILGDDIYGADAEGSRLHLHAKALRFAEPSSGDTWTVESASGFR</sequence>
<dbReference type="PANTHER" id="PTHR21600">
    <property type="entry name" value="MITOCHONDRIAL RNA PSEUDOURIDINE SYNTHASE"/>
    <property type="match status" value="1"/>
</dbReference>
<accession>A0ABR1FGZ5</accession>
<keyword evidence="6" id="KW-1185">Reference proteome</keyword>
<organism evidence="5 6">
    <name type="scientific">Aureococcus anophagefferens</name>
    <name type="common">Harmful bloom alga</name>
    <dbReference type="NCBI Taxonomy" id="44056"/>
    <lineage>
        <taxon>Eukaryota</taxon>
        <taxon>Sar</taxon>
        <taxon>Stramenopiles</taxon>
        <taxon>Ochrophyta</taxon>
        <taxon>Pelagophyceae</taxon>
        <taxon>Pelagomonadales</taxon>
        <taxon>Pelagomonadaceae</taxon>
        <taxon>Aureococcus</taxon>
    </lineage>
</organism>
<dbReference type="CDD" id="cd02869">
    <property type="entry name" value="PseudoU_synth_RluA_like"/>
    <property type="match status" value="1"/>
</dbReference>
<evidence type="ECO:0000259" key="4">
    <source>
        <dbReference type="Pfam" id="PF00849"/>
    </source>
</evidence>
<dbReference type="PANTHER" id="PTHR21600:SF87">
    <property type="entry name" value="RNA PSEUDOURIDYLATE SYNTHASE DOMAIN-CONTAINING PROTEIN 1"/>
    <property type="match status" value="1"/>
</dbReference>
<gene>
    <name evidence="5" type="ORF">SO694_00079111</name>
</gene>
<dbReference type="Pfam" id="PF00849">
    <property type="entry name" value="PseudoU_synth_2"/>
    <property type="match status" value="1"/>
</dbReference>
<feature type="region of interest" description="Disordered" evidence="2">
    <location>
        <begin position="1"/>
        <end position="27"/>
    </location>
</feature>
<evidence type="ECO:0000256" key="2">
    <source>
        <dbReference type="SAM" id="MobiDB-lite"/>
    </source>
</evidence>
<evidence type="ECO:0000259" key="3">
    <source>
        <dbReference type="Pfam" id="PF00264"/>
    </source>
</evidence>
<dbReference type="InterPro" id="IPR020103">
    <property type="entry name" value="PsdUridine_synth_cat_dom_sf"/>
</dbReference>
<dbReference type="Gene3D" id="3.30.2350.10">
    <property type="entry name" value="Pseudouridine synthase"/>
    <property type="match status" value="1"/>
</dbReference>
<comment type="similarity">
    <text evidence="1">Belongs to the pseudouridine synthase RluA family.</text>
</comment>
<dbReference type="EMBL" id="JBBJCI010000427">
    <property type="protein sequence ID" value="KAK7230585.1"/>
    <property type="molecule type" value="Genomic_DNA"/>
</dbReference>
<dbReference type="SUPFAM" id="SSF48056">
    <property type="entry name" value="Di-copper centre-containing domain"/>
    <property type="match status" value="1"/>
</dbReference>
<feature type="domain" description="Pseudouridine synthase RsuA/RluA-like" evidence="4">
    <location>
        <begin position="768"/>
        <end position="986"/>
    </location>
</feature>
<dbReference type="Gene3D" id="1.10.1280.10">
    <property type="entry name" value="Di-copper center containing domain from catechol oxidase"/>
    <property type="match status" value="1"/>
</dbReference>
<evidence type="ECO:0000256" key="1">
    <source>
        <dbReference type="ARBA" id="ARBA00010876"/>
    </source>
</evidence>
<proteinExistence type="inferred from homology"/>
<dbReference type="InterPro" id="IPR006145">
    <property type="entry name" value="PsdUridine_synth_RsuA/RluA"/>
</dbReference>
<evidence type="ECO:0000313" key="5">
    <source>
        <dbReference type="EMBL" id="KAK7230585.1"/>
    </source>
</evidence>
<evidence type="ECO:0000313" key="6">
    <source>
        <dbReference type="Proteomes" id="UP001363151"/>
    </source>
</evidence>
<feature type="domain" description="Tyrosinase copper-binding" evidence="3">
    <location>
        <begin position="244"/>
        <end position="455"/>
    </location>
</feature>